<keyword evidence="3" id="KW-0732">Signal</keyword>
<dbReference type="InterPro" id="IPR051217">
    <property type="entry name" value="Insect_Cuticle_Struc_Prot"/>
</dbReference>
<feature type="chain" id="PRO_5043643195" evidence="3">
    <location>
        <begin position="21"/>
        <end position="219"/>
    </location>
</feature>
<name>A0AAW1MH15_POPJA</name>
<feature type="signal peptide" evidence="3">
    <location>
        <begin position="1"/>
        <end position="20"/>
    </location>
</feature>
<dbReference type="PROSITE" id="PS00233">
    <property type="entry name" value="CHIT_BIND_RR_1"/>
    <property type="match status" value="1"/>
</dbReference>
<proteinExistence type="predicted"/>
<protein>
    <submittedName>
        <fullName evidence="4">Insect cuticle protein</fullName>
    </submittedName>
</protein>
<dbReference type="Pfam" id="PF00379">
    <property type="entry name" value="Chitin_bind_4"/>
    <property type="match status" value="1"/>
</dbReference>
<evidence type="ECO:0000256" key="3">
    <source>
        <dbReference type="SAM" id="SignalP"/>
    </source>
</evidence>
<accession>A0AAW1MH15</accession>
<keyword evidence="1 2" id="KW-0193">Cuticle</keyword>
<dbReference type="GO" id="GO:0042302">
    <property type="term" value="F:structural constituent of cuticle"/>
    <property type="evidence" value="ECO:0007669"/>
    <property type="project" value="UniProtKB-UniRule"/>
</dbReference>
<gene>
    <name evidence="4" type="ORF">QE152_g6788</name>
</gene>
<dbReference type="EMBL" id="JASPKY010000047">
    <property type="protein sequence ID" value="KAK9745611.1"/>
    <property type="molecule type" value="Genomic_DNA"/>
</dbReference>
<dbReference type="PRINTS" id="PR00947">
    <property type="entry name" value="CUTICLE"/>
</dbReference>
<dbReference type="Proteomes" id="UP001458880">
    <property type="component" value="Unassembled WGS sequence"/>
</dbReference>
<evidence type="ECO:0000313" key="5">
    <source>
        <dbReference type="Proteomes" id="UP001458880"/>
    </source>
</evidence>
<dbReference type="PANTHER" id="PTHR12236">
    <property type="entry name" value="STRUCTURAL CONTITUENT OF CUTICLE"/>
    <property type="match status" value="1"/>
</dbReference>
<evidence type="ECO:0000313" key="4">
    <source>
        <dbReference type="EMBL" id="KAK9745611.1"/>
    </source>
</evidence>
<dbReference type="PANTHER" id="PTHR12236:SF75">
    <property type="entry name" value="CUTICULAR PROTEIN 62BB, ISOFORM A"/>
    <property type="match status" value="1"/>
</dbReference>
<organism evidence="4 5">
    <name type="scientific">Popillia japonica</name>
    <name type="common">Japanese beetle</name>
    <dbReference type="NCBI Taxonomy" id="7064"/>
    <lineage>
        <taxon>Eukaryota</taxon>
        <taxon>Metazoa</taxon>
        <taxon>Ecdysozoa</taxon>
        <taxon>Arthropoda</taxon>
        <taxon>Hexapoda</taxon>
        <taxon>Insecta</taxon>
        <taxon>Pterygota</taxon>
        <taxon>Neoptera</taxon>
        <taxon>Endopterygota</taxon>
        <taxon>Coleoptera</taxon>
        <taxon>Polyphaga</taxon>
        <taxon>Scarabaeiformia</taxon>
        <taxon>Scarabaeidae</taxon>
        <taxon>Rutelinae</taxon>
        <taxon>Popillia</taxon>
    </lineage>
</organism>
<evidence type="ECO:0000256" key="1">
    <source>
        <dbReference type="ARBA" id="ARBA00022460"/>
    </source>
</evidence>
<dbReference type="PROSITE" id="PS51155">
    <property type="entry name" value="CHIT_BIND_RR_2"/>
    <property type="match status" value="1"/>
</dbReference>
<dbReference type="InterPro" id="IPR031311">
    <property type="entry name" value="CHIT_BIND_RR_consensus"/>
</dbReference>
<dbReference type="AlphaFoldDB" id="A0AAW1MH15"/>
<dbReference type="InterPro" id="IPR000618">
    <property type="entry name" value="Insect_cuticle"/>
</dbReference>
<reference evidence="4 5" key="1">
    <citation type="journal article" date="2024" name="BMC Genomics">
        <title>De novo assembly and annotation of Popillia japonica's genome with initial clues to its potential as an invasive pest.</title>
        <authorList>
            <person name="Cucini C."/>
            <person name="Boschi S."/>
            <person name="Funari R."/>
            <person name="Cardaioli E."/>
            <person name="Iannotti N."/>
            <person name="Marturano G."/>
            <person name="Paoli F."/>
            <person name="Bruttini M."/>
            <person name="Carapelli A."/>
            <person name="Frati F."/>
            <person name="Nardi F."/>
        </authorList>
    </citation>
    <scope>NUCLEOTIDE SEQUENCE [LARGE SCALE GENOMIC DNA]</scope>
    <source>
        <strain evidence="4">DMR45628</strain>
    </source>
</reference>
<comment type="caution">
    <text evidence="4">The sequence shown here is derived from an EMBL/GenBank/DDBJ whole genome shotgun (WGS) entry which is preliminary data.</text>
</comment>
<keyword evidence="5" id="KW-1185">Reference proteome</keyword>
<dbReference type="GO" id="GO:0031012">
    <property type="term" value="C:extracellular matrix"/>
    <property type="evidence" value="ECO:0007669"/>
    <property type="project" value="TreeGrafter"/>
</dbReference>
<dbReference type="GO" id="GO:0005615">
    <property type="term" value="C:extracellular space"/>
    <property type="evidence" value="ECO:0007669"/>
    <property type="project" value="TreeGrafter"/>
</dbReference>
<evidence type="ECO:0000256" key="2">
    <source>
        <dbReference type="PROSITE-ProRule" id="PRU00497"/>
    </source>
</evidence>
<sequence>MSLKVATFILLLACADFGKASIAYTPITNTAIVNNEYDHHPQYTYSYGVDDPITGDSKSQTETRNGDVVTGQYSLIEPDGSKRIVDYTADAINGFNAVVRKVAPSVALSYTAPVVAKVPSITYAAPAVPSVAATPLTYSSPIISKLAVPLATSANSLSYTTLPITKTIVHGPSVISHSAPVVYSSHLGKTLVAPPSALYSYPSYTPYYKEPITYSNVHY</sequence>